<keyword evidence="3" id="KW-1185">Reference proteome</keyword>
<gene>
    <name evidence="2" type="ORF">DNG_06961</name>
</gene>
<dbReference type="AlphaFoldDB" id="A0AAE8N2J5"/>
<sequence length="302" mass="33435">MKRLISTLGARLSKGAPAPRFGSKGTSTRTAAATQFQILSDLHLELGQQYSTYTFPATAPNLILAGDIGLLTHYDAYLSFLHKQTSRYERVFLVLGNHEYYGLDHATALSTAQKLEGESRLKGKLSLLQQTRVDLPGAVTVLGCTLWSSVPEEAKDVVGRKVNDFSRIEDWTVDSHNKAHKSDLTWLMAELDDILLDDSERSVLVVTHHAPSVQETSRPEHLGNPWTSAFATDILSNEEDEAWGLVKYWVYGHTHFSTEFEKCGIRVFSNQRGYVVPGVVSKKGPDTGFDAGRTIQVARGTI</sequence>
<dbReference type="PANTHER" id="PTHR37844:SF2">
    <property type="entry name" value="SER_THR PROTEIN PHOSPHATASE SUPERFAMILY (AFU_ORTHOLOGUE AFUA_1G14840)"/>
    <property type="match status" value="1"/>
</dbReference>
<evidence type="ECO:0000313" key="2">
    <source>
        <dbReference type="EMBL" id="SPO04278.1"/>
    </source>
</evidence>
<evidence type="ECO:0000313" key="3">
    <source>
        <dbReference type="Proteomes" id="UP001187682"/>
    </source>
</evidence>
<dbReference type="EMBL" id="ONZQ02000010">
    <property type="protein sequence ID" value="SPO04278.1"/>
    <property type="molecule type" value="Genomic_DNA"/>
</dbReference>
<dbReference type="InterPro" id="IPR029052">
    <property type="entry name" value="Metallo-depent_PP-like"/>
</dbReference>
<reference evidence="2" key="1">
    <citation type="submission" date="2018-03" db="EMBL/GenBank/DDBJ databases">
        <authorList>
            <person name="Guldener U."/>
        </authorList>
    </citation>
    <scope>NUCLEOTIDE SEQUENCE</scope>
</reference>
<dbReference type="PANTHER" id="PTHR37844">
    <property type="entry name" value="SER/THR PROTEIN PHOSPHATASE SUPERFAMILY (AFU_ORTHOLOGUE AFUA_1G14840)"/>
    <property type="match status" value="1"/>
</dbReference>
<dbReference type="Gene3D" id="3.60.21.10">
    <property type="match status" value="1"/>
</dbReference>
<dbReference type="GO" id="GO:0016787">
    <property type="term" value="F:hydrolase activity"/>
    <property type="evidence" value="ECO:0007669"/>
    <property type="project" value="InterPro"/>
</dbReference>
<organism evidence="2 3">
    <name type="scientific">Cephalotrichum gorgonifer</name>
    <dbReference type="NCBI Taxonomy" id="2041049"/>
    <lineage>
        <taxon>Eukaryota</taxon>
        <taxon>Fungi</taxon>
        <taxon>Dikarya</taxon>
        <taxon>Ascomycota</taxon>
        <taxon>Pezizomycotina</taxon>
        <taxon>Sordariomycetes</taxon>
        <taxon>Hypocreomycetidae</taxon>
        <taxon>Microascales</taxon>
        <taxon>Microascaceae</taxon>
        <taxon>Cephalotrichum</taxon>
    </lineage>
</organism>
<dbReference type="SUPFAM" id="SSF56300">
    <property type="entry name" value="Metallo-dependent phosphatases"/>
    <property type="match status" value="1"/>
</dbReference>
<evidence type="ECO:0000259" key="1">
    <source>
        <dbReference type="Pfam" id="PF00149"/>
    </source>
</evidence>
<protein>
    <submittedName>
        <fullName evidence="2">Related to Ser/Thr protein phosphatase superfamily</fullName>
    </submittedName>
</protein>
<dbReference type="Proteomes" id="UP001187682">
    <property type="component" value="Unassembled WGS sequence"/>
</dbReference>
<accession>A0AAE8N2J5</accession>
<dbReference type="Pfam" id="PF00149">
    <property type="entry name" value="Metallophos"/>
    <property type="match status" value="1"/>
</dbReference>
<proteinExistence type="predicted"/>
<dbReference type="InterPro" id="IPR004843">
    <property type="entry name" value="Calcineurin-like_PHP"/>
</dbReference>
<feature type="domain" description="Calcineurin-like phosphoesterase" evidence="1">
    <location>
        <begin position="38"/>
        <end position="255"/>
    </location>
</feature>
<name>A0AAE8N2J5_9PEZI</name>
<comment type="caution">
    <text evidence="2">The sequence shown here is derived from an EMBL/GenBank/DDBJ whole genome shotgun (WGS) entry which is preliminary data.</text>
</comment>